<dbReference type="GO" id="GO:0005737">
    <property type="term" value="C:cytoplasm"/>
    <property type="evidence" value="ECO:0007669"/>
    <property type="project" value="UniProtKB-SubCell"/>
</dbReference>
<comment type="similarity">
    <text evidence="2">Belongs to the DtxR/MntR family.</text>
</comment>
<dbReference type="InterPro" id="IPR022687">
    <property type="entry name" value="HTH_DTXR"/>
</dbReference>
<evidence type="ECO:0000256" key="12">
    <source>
        <dbReference type="ARBA" id="ARBA00025185"/>
    </source>
</evidence>
<dbReference type="AlphaFoldDB" id="A0A5C5VGB2"/>
<organism evidence="16 17">
    <name type="scientific">Posidoniimonas corsicana</name>
    <dbReference type="NCBI Taxonomy" id="1938618"/>
    <lineage>
        <taxon>Bacteria</taxon>
        <taxon>Pseudomonadati</taxon>
        <taxon>Planctomycetota</taxon>
        <taxon>Planctomycetia</taxon>
        <taxon>Pirellulales</taxon>
        <taxon>Lacipirellulaceae</taxon>
        <taxon>Posidoniimonas</taxon>
    </lineage>
</organism>
<dbReference type="PANTHER" id="PTHR33238">
    <property type="entry name" value="IRON (METAL) DEPENDENT REPRESSOR, DTXR FAMILY"/>
    <property type="match status" value="1"/>
</dbReference>
<evidence type="ECO:0000256" key="2">
    <source>
        <dbReference type="ARBA" id="ARBA00007871"/>
    </source>
</evidence>
<feature type="domain" description="HTH dtxR-type" evidence="15">
    <location>
        <begin position="19"/>
        <end position="80"/>
    </location>
</feature>
<keyword evidence="11" id="KW-0464">Manganese</keyword>
<keyword evidence="10" id="KW-0804">Transcription</keyword>
<dbReference type="InterPro" id="IPR050536">
    <property type="entry name" value="DtxR_MntR_Metal-Reg"/>
</dbReference>
<dbReference type="GO" id="GO:0003677">
    <property type="term" value="F:DNA binding"/>
    <property type="evidence" value="ECO:0007669"/>
    <property type="project" value="UniProtKB-KW"/>
</dbReference>
<evidence type="ECO:0000256" key="8">
    <source>
        <dbReference type="ARBA" id="ARBA00023125"/>
    </source>
</evidence>
<comment type="subunit">
    <text evidence="3">Homodimer.</text>
</comment>
<keyword evidence="6" id="KW-0678">Repressor</keyword>
<dbReference type="NCBIfam" id="NF008273">
    <property type="entry name" value="PRK11050.1"/>
    <property type="match status" value="1"/>
</dbReference>
<evidence type="ECO:0000256" key="10">
    <source>
        <dbReference type="ARBA" id="ARBA00023163"/>
    </source>
</evidence>
<evidence type="ECO:0000256" key="11">
    <source>
        <dbReference type="ARBA" id="ARBA00023211"/>
    </source>
</evidence>
<reference evidence="16 17" key="1">
    <citation type="submission" date="2019-02" db="EMBL/GenBank/DDBJ databases">
        <title>Deep-cultivation of Planctomycetes and their phenomic and genomic characterization uncovers novel biology.</title>
        <authorList>
            <person name="Wiegand S."/>
            <person name="Jogler M."/>
            <person name="Boedeker C."/>
            <person name="Pinto D."/>
            <person name="Vollmers J."/>
            <person name="Rivas-Marin E."/>
            <person name="Kohn T."/>
            <person name="Peeters S.H."/>
            <person name="Heuer A."/>
            <person name="Rast P."/>
            <person name="Oberbeckmann S."/>
            <person name="Bunk B."/>
            <person name="Jeske O."/>
            <person name="Meyerdierks A."/>
            <person name="Storesund J.E."/>
            <person name="Kallscheuer N."/>
            <person name="Luecker S."/>
            <person name="Lage O.M."/>
            <person name="Pohl T."/>
            <person name="Merkel B.J."/>
            <person name="Hornburger P."/>
            <person name="Mueller R.-W."/>
            <person name="Bruemmer F."/>
            <person name="Labrenz M."/>
            <person name="Spormann A.M."/>
            <person name="Op Den Camp H."/>
            <person name="Overmann J."/>
            <person name="Amann R."/>
            <person name="Jetten M.S.M."/>
            <person name="Mascher T."/>
            <person name="Medema M.H."/>
            <person name="Devos D.P."/>
            <person name="Kaster A.-K."/>
            <person name="Ovreas L."/>
            <person name="Rohde M."/>
            <person name="Galperin M.Y."/>
            <person name="Jogler C."/>
        </authorList>
    </citation>
    <scope>NUCLEOTIDE SEQUENCE [LARGE SCALE GENOMIC DNA]</scope>
    <source>
        <strain evidence="16 17">KOR34</strain>
    </source>
</reference>
<dbReference type="PROSITE" id="PS50944">
    <property type="entry name" value="HTH_DTXR"/>
    <property type="match status" value="1"/>
</dbReference>
<evidence type="ECO:0000256" key="7">
    <source>
        <dbReference type="ARBA" id="ARBA00023015"/>
    </source>
</evidence>
<keyword evidence="7" id="KW-0805">Transcription regulation</keyword>
<dbReference type="Pfam" id="PF01325">
    <property type="entry name" value="Fe_dep_repress"/>
    <property type="match status" value="1"/>
</dbReference>
<dbReference type="Gene3D" id="1.10.60.10">
    <property type="entry name" value="Iron dependent repressor, metal binding and dimerisation domain"/>
    <property type="match status" value="1"/>
</dbReference>
<dbReference type="GO" id="GO:0046914">
    <property type="term" value="F:transition metal ion binding"/>
    <property type="evidence" value="ECO:0007669"/>
    <property type="project" value="InterPro"/>
</dbReference>
<dbReference type="InterPro" id="IPR001367">
    <property type="entry name" value="Fe_dep_repressor"/>
</dbReference>
<protein>
    <recommendedName>
        <fullName evidence="4">Transcriptional regulator MntR</fullName>
    </recommendedName>
    <alternativeName>
        <fullName evidence="13">Manganese transport regulator</fullName>
    </alternativeName>
</protein>
<keyword evidence="8" id="KW-0238">DNA-binding</keyword>
<evidence type="ECO:0000256" key="14">
    <source>
        <dbReference type="SAM" id="MobiDB-lite"/>
    </source>
</evidence>
<keyword evidence="17" id="KW-1185">Reference proteome</keyword>
<dbReference type="InterPro" id="IPR036388">
    <property type="entry name" value="WH-like_DNA-bd_sf"/>
</dbReference>
<keyword evidence="5" id="KW-0963">Cytoplasm</keyword>
<dbReference type="SUPFAM" id="SSF47979">
    <property type="entry name" value="Iron-dependent repressor protein, dimerization domain"/>
    <property type="match status" value="1"/>
</dbReference>
<dbReference type="InterPro" id="IPR022689">
    <property type="entry name" value="Iron_dep_repressor"/>
</dbReference>
<dbReference type="InterPro" id="IPR036421">
    <property type="entry name" value="Fe_dep_repressor_sf"/>
</dbReference>
<evidence type="ECO:0000256" key="1">
    <source>
        <dbReference type="ARBA" id="ARBA00004496"/>
    </source>
</evidence>
<comment type="subcellular location">
    <subcellularLocation>
        <location evidence="1">Cytoplasm</location>
    </subcellularLocation>
</comment>
<evidence type="ECO:0000256" key="4">
    <source>
        <dbReference type="ARBA" id="ARBA00022386"/>
    </source>
</evidence>
<evidence type="ECO:0000313" key="16">
    <source>
        <dbReference type="EMBL" id="TWT36939.1"/>
    </source>
</evidence>
<dbReference type="GO" id="GO:0003700">
    <property type="term" value="F:DNA-binding transcription factor activity"/>
    <property type="evidence" value="ECO:0007669"/>
    <property type="project" value="InterPro"/>
</dbReference>
<gene>
    <name evidence="16" type="primary">mntR</name>
    <name evidence="16" type="ORF">KOR34_18840</name>
</gene>
<dbReference type="GO" id="GO:0046983">
    <property type="term" value="F:protein dimerization activity"/>
    <property type="evidence" value="ECO:0007669"/>
    <property type="project" value="InterPro"/>
</dbReference>
<accession>A0A5C5VGB2</accession>
<dbReference type="Gene3D" id="1.10.10.10">
    <property type="entry name" value="Winged helix-like DNA-binding domain superfamily/Winged helix DNA-binding domain"/>
    <property type="match status" value="1"/>
</dbReference>
<dbReference type="PANTHER" id="PTHR33238:SF11">
    <property type="entry name" value="TRANSCRIPTIONAL REGULATOR MNTR"/>
    <property type="match status" value="1"/>
</dbReference>
<evidence type="ECO:0000259" key="15">
    <source>
        <dbReference type="PROSITE" id="PS50944"/>
    </source>
</evidence>
<dbReference type="EMBL" id="SIHJ01000001">
    <property type="protein sequence ID" value="TWT36939.1"/>
    <property type="molecule type" value="Genomic_DNA"/>
</dbReference>
<comment type="function">
    <text evidence="12">In the presence of manganese, represses expression of mntH and mntS. Up-regulates expression of mntP.</text>
</comment>
<evidence type="ECO:0000256" key="9">
    <source>
        <dbReference type="ARBA" id="ARBA00023159"/>
    </source>
</evidence>
<proteinExistence type="inferred from homology"/>
<sequence>MTGSPRPAAPFRRTRNDHASETAEDYVEAISDVIGEKGQCRAADLVRLFGVSAVTVSKTVGRLRAAGLVDAEPYGPLELTAKGQKLADASRRRHEVVLDFLRAIGVSEATAQIDAEGIEHHVSDETLKRMKSLIKKLR</sequence>
<dbReference type="Pfam" id="PF02742">
    <property type="entry name" value="Fe_dep_repr_C"/>
    <property type="match status" value="1"/>
</dbReference>
<evidence type="ECO:0000313" key="17">
    <source>
        <dbReference type="Proteomes" id="UP000316714"/>
    </source>
</evidence>
<feature type="region of interest" description="Disordered" evidence="14">
    <location>
        <begin position="1"/>
        <end position="20"/>
    </location>
</feature>
<dbReference type="SUPFAM" id="SSF46785">
    <property type="entry name" value="Winged helix' DNA-binding domain"/>
    <property type="match status" value="1"/>
</dbReference>
<keyword evidence="9" id="KW-0010">Activator</keyword>
<dbReference type="SMART" id="SM00529">
    <property type="entry name" value="HTH_DTXR"/>
    <property type="match status" value="1"/>
</dbReference>
<evidence type="ECO:0000256" key="5">
    <source>
        <dbReference type="ARBA" id="ARBA00022490"/>
    </source>
</evidence>
<name>A0A5C5VGB2_9BACT</name>
<dbReference type="InterPro" id="IPR036390">
    <property type="entry name" value="WH_DNA-bd_sf"/>
</dbReference>
<dbReference type="OrthoDB" id="9791355at2"/>
<comment type="caution">
    <text evidence="16">The sequence shown here is derived from an EMBL/GenBank/DDBJ whole genome shotgun (WGS) entry which is preliminary data.</text>
</comment>
<dbReference type="Proteomes" id="UP000316714">
    <property type="component" value="Unassembled WGS sequence"/>
</dbReference>
<evidence type="ECO:0000256" key="6">
    <source>
        <dbReference type="ARBA" id="ARBA00022491"/>
    </source>
</evidence>
<evidence type="ECO:0000256" key="13">
    <source>
        <dbReference type="ARBA" id="ARBA00032593"/>
    </source>
</evidence>
<evidence type="ECO:0000256" key="3">
    <source>
        <dbReference type="ARBA" id="ARBA00011738"/>
    </source>
</evidence>